<name>A0AAV2F9U8_9ROSI</name>
<evidence type="ECO:0000313" key="3">
    <source>
        <dbReference type="Proteomes" id="UP001497516"/>
    </source>
</evidence>
<reference evidence="2 3" key="1">
    <citation type="submission" date="2024-04" db="EMBL/GenBank/DDBJ databases">
        <authorList>
            <person name="Fracassetti M."/>
        </authorList>
    </citation>
    <scope>NUCLEOTIDE SEQUENCE [LARGE SCALE GENOMIC DNA]</scope>
</reference>
<dbReference type="Proteomes" id="UP001497516">
    <property type="component" value="Chromosome 6"/>
</dbReference>
<feature type="region of interest" description="Disordered" evidence="1">
    <location>
        <begin position="27"/>
        <end position="68"/>
    </location>
</feature>
<accession>A0AAV2F9U8</accession>
<protein>
    <submittedName>
        <fullName evidence="2">Uncharacterized protein</fullName>
    </submittedName>
</protein>
<gene>
    <name evidence="2" type="ORF">LTRI10_LOCUS34967</name>
</gene>
<evidence type="ECO:0000256" key="1">
    <source>
        <dbReference type="SAM" id="MobiDB-lite"/>
    </source>
</evidence>
<keyword evidence="3" id="KW-1185">Reference proteome</keyword>
<proteinExistence type="predicted"/>
<sequence>MAREEWSTLTDSDLPESSELQQHRLEWIPTPRTHQQQSSHLLVHPATAGTQRSHALHSSHHHQEQVIPSSRGWITLRRASWDSHPVSSGSPTSSSSWLDDRVSYPMMERVHPPERGSRRVRHVTERSSFAPLLYL</sequence>
<dbReference type="AlphaFoldDB" id="A0AAV2F9U8"/>
<dbReference type="EMBL" id="OZ034819">
    <property type="protein sequence ID" value="CAL1394465.1"/>
    <property type="molecule type" value="Genomic_DNA"/>
</dbReference>
<evidence type="ECO:0000313" key="2">
    <source>
        <dbReference type="EMBL" id="CAL1394465.1"/>
    </source>
</evidence>
<feature type="region of interest" description="Disordered" evidence="1">
    <location>
        <begin position="1"/>
        <end position="20"/>
    </location>
</feature>
<organism evidence="2 3">
    <name type="scientific">Linum trigynum</name>
    <dbReference type="NCBI Taxonomy" id="586398"/>
    <lineage>
        <taxon>Eukaryota</taxon>
        <taxon>Viridiplantae</taxon>
        <taxon>Streptophyta</taxon>
        <taxon>Embryophyta</taxon>
        <taxon>Tracheophyta</taxon>
        <taxon>Spermatophyta</taxon>
        <taxon>Magnoliopsida</taxon>
        <taxon>eudicotyledons</taxon>
        <taxon>Gunneridae</taxon>
        <taxon>Pentapetalae</taxon>
        <taxon>rosids</taxon>
        <taxon>fabids</taxon>
        <taxon>Malpighiales</taxon>
        <taxon>Linaceae</taxon>
        <taxon>Linum</taxon>
    </lineage>
</organism>